<name>A0A401FXU4_9BACT</name>
<organism evidence="1 2">
    <name type="scientific">Desulfonema ishimotonii</name>
    <dbReference type="NCBI Taxonomy" id="45657"/>
    <lineage>
        <taxon>Bacteria</taxon>
        <taxon>Pseudomonadati</taxon>
        <taxon>Thermodesulfobacteriota</taxon>
        <taxon>Desulfobacteria</taxon>
        <taxon>Desulfobacterales</taxon>
        <taxon>Desulfococcaceae</taxon>
        <taxon>Desulfonema</taxon>
    </lineage>
</organism>
<dbReference type="Proteomes" id="UP000288096">
    <property type="component" value="Unassembled WGS sequence"/>
</dbReference>
<comment type="caution">
    <text evidence="1">The sequence shown here is derived from an EMBL/GenBank/DDBJ whole genome shotgun (WGS) entry which is preliminary data.</text>
</comment>
<dbReference type="InterPro" id="IPR011518">
    <property type="entry name" value="Transposase_36"/>
</dbReference>
<proteinExistence type="predicted"/>
<reference evidence="2" key="2">
    <citation type="submission" date="2019-01" db="EMBL/GenBank/DDBJ databases">
        <title>Genome sequence of Desulfonema ishimotonii strain Tokyo 01.</title>
        <authorList>
            <person name="Fukui M."/>
        </authorList>
    </citation>
    <scope>NUCLEOTIDE SEQUENCE [LARGE SCALE GENOMIC DNA]</scope>
    <source>
        <strain evidence="2">Tokyo 01</strain>
    </source>
</reference>
<gene>
    <name evidence="1" type="ORF">DENIS_2747</name>
</gene>
<evidence type="ECO:0000313" key="1">
    <source>
        <dbReference type="EMBL" id="GBC61785.1"/>
    </source>
</evidence>
<sequence length="425" mass="49099">MSFTYKALRIKKYTKSRKYDKTSGMKKINPQILKSFKSAIQKLTGYKRRIFIAELTKDYFDGSPRKAECYLGVGRKTAVLGLRELETGFVCVENFHERGRKKTEEKFGNLKNDISEIADAEGQADPKFQTDLIYLKITAGETKKMLEKKGYSPENFTERTVCNILNRQGYKLRKVRKTKPLKKIPETDAIFENIRKENKKADTSPDILRISADVKAKVRVGRFSRGGKARRLCPESALDHDYAPDAVLAPFGVLETDSGQVTIIFGESKETSDFIADALERWYEIRKTKISKYEELLINLDNGPSVGSSRTQFLKRMVAFAKKTGKIIHLIYYPPYHSKYNAIERFWGALEKYWNGKILDKARKVFRIAEKSSWKNTHPIVDSLKKSYKTGVRPTDEEIEKYGHYIQRSESLPKWDVYIFPNIEN</sequence>
<keyword evidence="2" id="KW-1185">Reference proteome</keyword>
<dbReference type="AlphaFoldDB" id="A0A401FXU4"/>
<accession>A0A401FXU4</accession>
<dbReference type="NCBIfam" id="NF033519">
    <property type="entry name" value="transpos_ISAzo13"/>
    <property type="match status" value="1"/>
</dbReference>
<reference evidence="2" key="1">
    <citation type="submission" date="2017-11" db="EMBL/GenBank/DDBJ databases">
        <authorList>
            <person name="Watanabe M."/>
            <person name="Kojima H."/>
        </authorList>
    </citation>
    <scope>NUCLEOTIDE SEQUENCE [LARGE SCALE GENOMIC DNA]</scope>
    <source>
        <strain evidence="2">Tokyo 01</strain>
    </source>
</reference>
<dbReference type="EMBL" id="BEXT01000001">
    <property type="protein sequence ID" value="GBC61785.1"/>
    <property type="molecule type" value="Genomic_DNA"/>
</dbReference>
<dbReference type="GO" id="GO:0003676">
    <property type="term" value="F:nucleic acid binding"/>
    <property type="evidence" value="ECO:0007669"/>
    <property type="project" value="InterPro"/>
</dbReference>
<evidence type="ECO:0000313" key="2">
    <source>
        <dbReference type="Proteomes" id="UP000288096"/>
    </source>
</evidence>
<dbReference type="Gene3D" id="3.30.420.10">
    <property type="entry name" value="Ribonuclease H-like superfamily/Ribonuclease H"/>
    <property type="match status" value="1"/>
</dbReference>
<dbReference type="InterPro" id="IPR036397">
    <property type="entry name" value="RNaseH_sf"/>
</dbReference>
<dbReference type="Pfam" id="PF07592">
    <property type="entry name" value="DDE_Tnp_ISAZ013"/>
    <property type="match status" value="1"/>
</dbReference>
<protein>
    <submittedName>
        <fullName evidence="1">Transposase</fullName>
    </submittedName>
</protein>